<dbReference type="Pfam" id="PF00854">
    <property type="entry name" value="PTR2"/>
    <property type="match status" value="2"/>
</dbReference>
<evidence type="ECO:0000256" key="3">
    <source>
        <dbReference type="ARBA" id="ARBA00022475"/>
    </source>
</evidence>
<dbReference type="InterPro" id="IPR036259">
    <property type="entry name" value="MFS_trans_sf"/>
</dbReference>
<feature type="transmembrane region" description="Helical" evidence="9">
    <location>
        <begin position="429"/>
        <end position="448"/>
    </location>
</feature>
<feature type="transmembrane region" description="Helical" evidence="9">
    <location>
        <begin position="253"/>
        <end position="270"/>
    </location>
</feature>
<keyword evidence="5" id="KW-0571">Peptide transport</keyword>
<dbReference type="PATRIC" id="fig|1304281.5.peg.128"/>
<feature type="transmembrane region" description="Helical" evidence="9">
    <location>
        <begin position="495"/>
        <end position="521"/>
    </location>
</feature>
<dbReference type="PROSITE" id="PS01023">
    <property type="entry name" value="PTR2_2"/>
    <property type="match status" value="1"/>
</dbReference>
<dbReference type="Gene3D" id="1.20.1250.20">
    <property type="entry name" value="MFS general substrate transporter like domains"/>
    <property type="match status" value="2"/>
</dbReference>
<keyword evidence="4 8" id="KW-0812">Transmembrane</keyword>
<sequence length="559" mass="61755">MEKTTAKHPKGLPFLFFTEMWERFGYYLILGIFVLYMIDPKDTGGLAFLDKTAYDIFGTYIALTYLTPFLGGFLADRVLGYVKAIYIGGFLMALGYIGVGLFQQLPMFYASLGLVIIGNGFFKPSISTLLGNLYSEEPYKANKDAGYNIFYMGINIGALVCNFVAAYMRNKYGWGPAFMTAGAGMLIGLVIFSLGMKHIRAANVLKPVQEGDTKISSILLKVFVPALIAGAIGWFLPAAIFGHDIFGSESTDAFIFACIPVIFFYVNLYLRANSEDKKPIGALLAIFAVSMMFWAVFKQNGTALTNWAKYYTVRTAAPSIEKPLETLYLVETKEYKDKEVPVYDEQFRAQKDESGNTLKESGKDIYFRNLSPEAKADLEANPGATVYLYNTELFQSINPFWVIVLTPLIVGFFLMLRRRGKEPTTASKIVLGLFISALSCLVMIGAVYAGGGNLEKVSPWWLVATYGVVTVGELCLSPMGLSLVSKLSPPRITALMMGGFFLSTSIGNKLSGILASLWYGYEDKANFFWVNFGLLLLATLLGLSILKYLNKILKEKGVS</sequence>
<keyword evidence="3" id="KW-1003">Cell membrane</keyword>
<comment type="caution">
    <text evidence="10">The sequence shown here is derived from an EMBL/GenBank/DDBJ whole genome shotgun (WGS) entry which is preliminary data.</text>
</comment>
<keyword evidence="11" id="KW-1185">Reference proteome</keyword>
<dbReference type="GO" id="GO:0006857">
    <property type="term" value="P:oligopeptide transport"/>
    <property type="evidence" value="ECO:0007669"/>
    <property type="project" value="InterPro"/>
</dbReference>
<feature type="transmembrane region" description="Helical" evidence="9">
    <location>
        <begin position="399"/>
        <end position="417"/>
    </location>
</feature>
<dbReference type="CDD" id="cd17346">
    <property type="entry name" value="MFS_DtpA_like"/>
    <property type="match status" value="1"/>
</dbReference>
<evidence type="ECO:0000256" key="9">
    <source>
        <dbReference type="SAM" id="Phobius"/>
    </source>
</evidence>
<dbReference type="NCBIfam" id="TIGR00924">
    <property type="entry name" value="yjdL_sub1_fam"/>
    <property type="match status" value="1"/>
</dbReference>
<dbReference type="Proteomes" id="UP000035900">
    <property type="component" value="Unassembled WGS sequence"/>
</dbReference>
<proteinExistence type="inferred from homology"/>
<name>A0A0J7J3N6_9FLAO</name>
<evidence type="ECO:0000256" key="2">
    <source>
        <dbReference type="ARBA" id="ARBA00022448"/>
    </source>
</evidence>
<dbReference type="RefSeq" id="WP_048498154.1">
    <property type="nucleotide sequence ID" value="NZ_LFNG01000001.1"/>
</dbReference>
<evidence type="ECO:0000256" key="1">
    <source>
        <dbReference type="ARBA" id="ARBA00004651"/>
    </source>
</evidence>
<feature type="transmembrane region" description="Helical" evidence="9">
    <location>
        <begin position="460"/>
        <end position="483"/>
    </location>
</feature>
<feature type="transmembrane region" description="Helical" evidence="9">
    <location>
        <begin position="12"/>
        <end position="36"/>
    </location>
</feature>
<evidence type="ECO:0000256" key="5">
    <source>
        <dbReference type="ARBA" id="ARBA00022856"/>
    </source>
</evidence>
<evidence type="ECO:0000256" key="7">
    <source>
        <dbReference type="ARBA" id="ARBA00023136"/>
    </source>
</evidence>
<comment type="similarity">
    <text evidence="8">Belongs to the major facilitator superfamily. Proton-dependent oligopeptide transporter (POT/PTR) (TC 2.A.17) family.</text>
</comment>
<dbReference type="InterPro" id="IPR050171">
    <property type="entry name" value="MFS_Transporters"/>
</dbReference>
<dbReference type="InterPro" id="IPR000109">
    <property type="entry name" value="POT_fam"/>
</dbReference>
<feature type="transmembrane region" description="Helical" evidence="9">
    <location>
        <begin position="218"/>
        <end position="241"/>
    </location>
</feature>
<evidence type="ECO:0000313" key="11">
    <source>
        <dbReference type="Proteomes" id="UP000035900"/>
    </source>
</evidence>
<feature type="transmembrane region" description="Helical" evidence="9">
    <location>
        <begin position="279"/>
        <end position="297"/>
    </location>
</feature>
<feature type="transmembrane region" description="Helical" evidence="9">
    <location>
        <begin position="174"/>
        <end position="197"/>
    </location>
</feature>
<dbReference type="EMBL" id="LFNG01000001">
    <property type="protein sequence ID" value="KMQ72629.1"/>
    <property type="molecule type" value="Genomic_DNA"/>
</dbReference>
<dbReference type="STRING" id="1304281.ACM44_00595"/>
<feature type="transmembrane region" description="Helical" evidence="9">
    <location>
        <begin position="84"/>
        <end position="102"/>
    </location>
</feature>
<protein>
    <submittedName>
        <fullName evidence="10">Amino acid transporter</fullName>
    </submittedName>
</protein>
<evidence type="ECO:0000256" key="4">
    <source>
        <dbReference type="ARBA" id="ARBA00022692"/>
    </source>
</evidence>
<dbReference type="GO" id="GO:0005886">
    <property type="term" value="C:plasma membrane"/>
    <property type="evidence" value="ECO:0007669"/>
    <property type="project" value="UniProtKB-SubCell"/>
</dbReference>
<feature type="transmembrane region" description="Helical" evidence="9">
    <location>
        <begin position="145"/>
        <end position="168"/>
    </location>
</feature>
<dbReference type="PROSITE" id="PS01022">
    <property type="entry name" value="PTR2_1"/>
    <property type="match status" value="1"/>
</dbReference>
<keyword evidence="5" id="KW-0653">Protein transport</keyword>
<keyword evidence="6 9" id="KW-1133">Transmembrane helix</keyword>
<dbReference type="SUPFAM" id="SSF103473">
    <property type="entry name" value="MFS general substrate transporter"/>
    <property type="match status" value="2"/>
</dbReference>
<feature type="transmembrane region" description="Helical" evidence="9">
    <location>
        <begin position="527"/>
        <end position="546"/>
    </location>
</feature>
<keyword evidence="7 9" id="KW-0472">Membrane</keyword>
<dbReference type="AlphaFoldDB" id="A0A0J7J3N6"/>
<comment type="subcellular location">
    <subcellularLocation>
        <location evidence="1">Cell membrane</location>
        <topology evidence="1">Multi-pass membrane protein</topology>
    </subcellularLocation>
    <subcellularLocation>
        <location evidence="8">Membrane</location>
        <topology evidence="8">Multi-pass membrane protein</topology>
    </subcellularLocation>
</comment>
<keyword evidence="2 8" id="KW-0813">Transport</keyword>
<feature type="transmembrane region" description="Helical" evidence="9">
    <location>
        <begin position="108"/>
        <end position="133"/>
    </location>
</feature>
<dbReference type="PANTHER" id="PTHR23517:SF15">
    <property type="entry name" value="PROTON-DEPENDENT OLIGOPEPTIDE FAMILY TRANSPORT PROTEIN"/>
    <property type="match status" value="1"/>
</dbReference>
<dbReference type="OrthoDB" id="9772725at2"/>
<dbReference type="GO" id="GO:1904680">
    <property type="term" value="F:peptide transmembrane transporter activity"/>
    <property type="evidence" value="ECO:0007669"/>
    <property type="project" value="InterPro"/>
</dbReference>
<dbReference type="PANTHER" id="PTHR23517">
    <property type="entry name" value="RESISTANCE PROTEIN MDTM, PUTATIVE-RELATED-RELATED"/>
    <property type="match status" value="1"/>
</dbReference>
<dbReference type="InterPro" id="IPR018456">
    <property type="entry name" value="PTR2_symporter_CS"/>
</dbReference>
<organism evidence="10 11">
    <name type="scientific">Chryseobacterium koreense CCUG 49689</name>
    <dbReference type="NCBI Taxonomy" id="1304281"/>
    <lineage>
        <taxon>Bacteria</taxon>
        <taxon>Pseudomonadati</taxon>
        <taxon>Bacteroidota</taxon>
        <taxon>Flavobacteriia</taxon>
        <taxon>Flavobacteriales</taxon>
        <taxon>Weeksellaceae</taxon>
        <taxon>Chryseobacterium group</taxon>
        <taxon>Chryseobacterium</taxon>
    </lineage>
</organism>
<evidence type="ECO:0000313" key="10">
    <source>
        <dbReference type="EMBL" id="KMQ72629.1"/>
    </source>
</evidence>
<reference evidence="10 11" key="1">
    <citation type="journal article" date="2004" name="Int. J. Syst. Evol. Microbiol.">
        <title>Kaistella koreensis gen. nov., sp. nov., a novel member of the Chryseobacterium-Bergeyella-Riemerella branch.</title>
        <authorList>
            <person name="Kim M.K."/>
            <person name="Im W.T."/>
            <person name="Shin Y.K."/>
            <person name="Lim J.H."/>
            <person name="Kim S.H."/>
            <person name="Lee B.C."/>
            <person name="Park M.Y."/>
            <person name="Lee K.Y."/>
            <person name="Lee S.T."/>
        </authorList>
    </citation>
    <scope>NUCLEOTIDE SEQUENCE [LARGE SCALE GENOMIC DNA]</scope>
    <source>
        <strain evidence="10 11">CCUG 49689</strain>
    </source>
</reference>
<gene>
    <name evidence="10" type="ORF">ACM44_00595</name>
</gene>
<evidence type="ECO:0000256" key="8">
    <source>
        <dbReference type="RuleBase" id="RU003755"/>
    </source>
</evidence>
<evidence type="ECO:0000256" key="6">
    <source>
        <dbReference type="ARBA" id="ARBA00022989"/>
    </source>
</evidence>
<dbReference type="InterPro" id="IPR005279">
    <property type="entry name" value="Dipep/tripep_permease"/>
</dbReference>
<feature type="transmembrane region" description="Helical" evidence="9">
    <location>
        <begin position="56"/>
        <end position="75"/>
    </location>
</feature>
<accession>A0A0J7J3N6</accession>